<comment type="caution">
    <text evidence="1">The sequence shown here is derived from an EMBL/GenBank/DDBJ whole genome shotgun (WGS) entry which is preliminary data.</text>
</comment>
<reference evidence="1" key="1">
    <citation type="submission" date="2019-08" db="EMBL/GenBank/DDBJ databases">
        <authorList>
            <person name="Kucharzyk K."/>
            <person name="Murdoch R.W."/>
            <person name="Higgins S."/>
            <person name="Loffler F."/>
        </authorList>
    </citation>
    <scope>NUCLEOTIDE SEQUENCE</scope>
</reference>
<dbReference type="AlphaFoldDB" id="A0A645DK00"/>
<sequence length="54" mass="6364">MDKLLLIAFSKILIADCGNLNHLAQMLNDQLLIEGNGRRRFNCYSLRFEFYRSK</sequence>
<gene>
    <name evidence="1" type="ORF">SDC9_136872</name>
</gene>
<protein>
    <submittedName>
        <fullName evidence="1">Uncharacterized protein</fullName>
    </submittedName>
</protein>
<dbReference type="EMBL" id="VSSQ01037143">
    <property type="protein sequence ID" value="MPM89760.1"/>
    <property type="molecule type" value="Genomic_DNA"/>
</dbReference>
<evidence type="ECO:0000313" key="1">
    <source>
        <dbReference type="EMBL" id="MPM89760.1"/>
    </source>
</evidence>
<accession>A0A645DK00</accession>
<name>A0A645DK00_9ZZZZ</name>
<organism evidence="1">
    <name type="scientific">bioreactor metagenome</name>
    <dbReference type="NCBI Taxonomy" id="1076179"/>
    <lineage>
        <taxon>unclassified sequences</taxon>
        <taxon>metagenomes</taxon>
        <taxon>ecological metagenomes</taxon>
    </lineage>
</organism>
<proteinExistence type="predicted"/>